<dbReference type="GO" id="GO:0016887">
    <property type="term" value="F:ATP hydrolysis activity"/>
    <property type="evidence" value="ECO:0007669"/>
    <property type="project" value="InterPro"/>
</dbReference>
<dbReference type="AlphaFoldDB" id="A0A7W2D1B6"/>
<name>A0A7W2D1B6_9ACTN</name>
<sequence>MSEDSVPGPENLALSRKEDFKAFAESPRRIQPDLLTRKQLKSLAMQARADYDRRRRKWHANIGPIKTPQLTELHEDLWDIVDSNEHDGDKAKGAVAVDAFPGLGKTTSVLAFARDFHQREIEESGPFTSQGHERIPVCRVGLTGNTGMKDLNRAMLEFFGHPGQGRGTTAQFGRRVLDCVLSCDVRLVVLDDLHFLKWGQNSGIEVSNHLKWIANEFPVTLLMVGVELAEKGLFGEGTNGRDTALAQTGRRTTRLGLRPFTIEAEAGRREWRQMLLALEQRLVLTDKHPGMLADDLSDYLFARSTGHIGSLMTLINRGCQRAVRTGAERLDQELMDRVKNDEASEAARLELQAALEQHRLTSRPRSRSRSGTAA</sequence>
<protein>
    <submittedName>
        <fullName evidence="2">AAA family ATPase</fullName>
    </submittedName>
</protein>
<gene>
    <name evidence="2" type="ORF">H1V43_16365</name>
</gene>
<organism evidence="2 3">
    <name type="scientific">Streptomyces himalayensis subsp. aureolus</name>
    <dbReference type="NCBI Taxonomy" id="2758039"/>
    <lineage>
        <taxon>Bacteria</taxon>
        <taxon>Bacillati</taxon>
        <taxon>Actinomycetota</taxon>
        <taxon>Actinomycetes</taxon>
        <taxon>Kitasatosporales</taxon>
        <taxon>Streptomycetaceae</taxon>
        <taxon>Streptomyces</taxon>
        <taxon>Streptomyces himalayensis</taxon>
    </lineage>
</organism>
<dbReference type="Pfam" id="PF13401">
    <property type="entry name" value="AAA_22"/>
    <property type="match status" value="1"/>
</dbReference>
<accession>A0A7W2D1B6</accession>
<feature type="domain" description="ORC1/DEAH AAA+ ATPase" evidence="1">
    <location>
        <begin position="91"/>
        <end position="227"/>
    </location>
</feature>
<reference evidence="2 3" key="1">
    <citation type="submission" date="2020-07" db="EMBL/GenBank/DDBJ databases">
        <title>Streptomyces isolated from Indian soil.</title>
        <authorList>
            <person name="Mandal S."/>
            <person name="Maiti P.K."/>
        </authorList>
    </citation>
    <scope>NUCLEOTIDE SEQUENCE [LARGE SCALE GENOMIC DNA]</scope>
    <source>
        <strain evidence="2 3">PSKA54</strain>
    </source>
</reference>
<evidence type="ECO:0000313" key="2">
    <source>
        <dbReference type="EMBL" id="MBA4862940.1"/>
    </source>
</evidence>
<dbReference type="EMBL" id="JACEQY010000016">
    <property type="protein sequence ID" value="MBA4862940.1"/>
    <property type="molecule type" value="Genomic_DNA"/>
</dbReference>
<dbReference type="InterPro" id="IPR049945">
    <property type="entry name" value="AAA_22"/>
</dbReference>
<dbReference type="RefSeq" id="WP_181864697.1">
    <property type="nucleotide sequence ID" value="NZ_JACEQY010000016.1"/>
</dbReference>
<dbReference type="InterPro" id="IPR027417">
    <property type="entry name" value="P-loop_NTPase"/>
</dbReference>
<keyword evidence="3" id="KW-1185">Reference proteome</keyword>
<comment type="caution">
    <text evidence="2">The sequence shown here is derived from an EMBL/GenBank/DDBJ whole genome shotgun (WGS) entry which is preliminary data.</text>
</comment>
<dbReference type="Proteomes" id="UP000586976">
    <property type="component" value="Unassembled WGS sequence"/>
</dbReference>
<evidence type="ECO:0000313" key="3">
    <source>
        <dbReference type="Proteomes" id="UP000586976"/>
    </source>
</evidence>
<evidence type="ECO:0000259" key="1">
    <source>
        <dbReference type="Pfam" id="PF13401"/>
    </source>
</evidence>
<dbReference type="SUPFAM" id="SSF52540">
    <property type="entry name" value="P-loop containing nucleoside triphosphate hydrolases"/>
    <property type="match status" value="1"/>
</dbReference>
<proteinExistence type="predicted"/>